<evidence type="ECO:0000256" key="1">
    <source>
        <dbReference type="ARBA" id="ARBA00023015"/>
    </source>
</evidence>
<dbReference type="Gene3D" id="1.10.10.10">
    <property type="entry name" value="Winged helix-like DNA-binding domain superfamily/Winged helix DNA-binding domain"/>
    <property type="match status" value="1"/>
</dbReference>
<dbReference type="EMBL" id="JALPRY010000007">
    <property type="protein sequence ID" value="MCK8779586.1"/>
    <property type="molecule type" value="Genomic_DNA"/>
</dbReference>
<evidence type="ECO:0000256" key="2">
    <source>
        <dbReference type="ARBA" id="ARBA00023125"/>
    </source>
</evidence>
<dbReference type="SMART" id="SM00895">
    <property type="entry name" value="FCD"/>
    <property type="match status" value="1"/>
</dbReference>
<dbReference type="InterPro" id="IPR036390">
    <property type="entry name" value="WH_DNA-bd_sf"/>
</dbReference>
<dbReference type="PROSITE" id="PS50949">
    <property type="entry name" value="HTH_GNTR"/>
    <property type="match status" value="1"/>
</dbReference>
<keyword evidence="2" id="KW-0238">DNA-binding</keyword>
<evidence type="ECO:0000256" key="3">
    <source>
        <dbReference type="ARBA" id="ARBA00023163"/>
    </source>
</evidence>
<feature type="domain" description="HTH gntR-type" evidence="4">
    <location>
        <begin position="3"/>
        <end position="70"/>
    </location>
</feature>
<name>A0ABT0INY2_9HYPH</name>
<evidence type="ECO:0000313" key="5">
    <source>
        <dbReference type="EMBL" id="MCK8779586.1"/>
    </source>
</evidence>
<dbReference type="Gene3D" id="1.20.120.530">
    <property type="entry name" value="GntR ligand-binding domain-like"/>
    <property type="match status" value="1"/>
</dbReference>
<dbReference type="SUPFAM" id="SSF48008">
    <property type="entry name" value="GntR ligand-binding domain-like"/>
    <property type="match status" value="1"/>
</dbReference>
<dbReference type="Proteomes" id="UP001202827">
    <property type="component" value="Unassembled WGS sequence"/>
</dbReference>
<dbReference type="PRINTS" id="PR00035">
    <property type="entry name" value="HTHGNTR"/>
</dbReference>
<dbReference type="InterPro" id="IPR000524">
    <property type="entry name" value="Tscrpt_reg_HTH_GntR"/>
</dbReference>
<protein>
    <submittedName>
        <fullName evidence="5">GntR family transcriptional regulator</fullName>
    </submittedName>
</protein>
<dbReference type="PANTHER" id="PTHR43537:SF49">
    <property type="entry name" value="TRANSCRIPTIONAL REGULATORY PROTEIN"/>
    <property type="match status" value="1"/>
</dbReference>
<dbReference type="PANTHER" id="PTHR43537">
    <property type="entry name" value="TRANSCRIPTIONAL REGULATOR, GNTR FAMILY"/>
    <property type="match status" value="1"/>
</dbReference>
<dbReference type="Pfam" id="PF07729">
    <property type="entry name" value="FCD"/>
    <property type="match status" value="1"/>
</dbReference>
<sequence>MTTSAHHKLRDQIENCILTGEFHPGDRLDEVQLATRFQVSRTPVREALMQLSAIGLVEIKPRRGATVVDPGPERIFEMFEVMAELEAMAGAMAARRHQEQDQIAILDALAKCRDAAESNDTDRYYYENEAFHHAIYVASHNGFLQEQCIALHRRLRPYRRLQLRVRNRMSASLSEHEGIVDAILAGDADAATVRLRSHIAVQGDRFGDLIANLRQLDRRHA</sequence>
<evidence type="ECO:0000259" key="4">
    <source>
        <dbReference type="PROSITE" id="PS50949"/>
    </source>
</evidence>
<dbReference type="SMART" id="SM00345">
    <property type="entry name" value="HTH_GNTR"/>
    <property type="match status" value="1"/>
</dbReference>
<dbReference type="InterPro" id="IPR011711">
    <property type="entry name" value="GntR_C"/>
</dbReference>
<comment type="caution">
    <text evidence="5">The sequence shown here is derived from an EMBL/GenBank/DDBJ whole genome shotgun (WGS) entry which is preliminary data.</text>
</comment>
<reference evidence="5 6" key="1">
    <citation type="submission" date="2022-04" db="EMBL/GenBank/DDBJ databases">
        <title>Rhizobium coralii sp. nov., isolated from coral Turbinaria peltata.</title>
        <authorList>
            <person name="Sun H."/>
        </authorList>
    </citation>
    <scope>NUCLEOTIDE SEQUENCE [LARGE SCALE GENOMIC DNA]</scope>
    <source>
        <strain evidence="5 6">NTR19</strain>
    </source>
</reference>
<dbReference type="CDD" id="cd07377">
    <property type="entry name" value="WHTH_GntR"/>
    <property type="match status" value="1"/>
</dbReference>
<gene>
    <name evidence="5" type="ORF">M0654_06255</name>
</gene>
<keyword evidence="1" id="KW-0805">Transcription regulation</keyword>
<dbReference type="InterPro" id="IPR008920">
    <property type="entry name" value="TF_FadR/GntR_C"/>
</dbReference>
<keyword evidence="6" id="KW-1185">Reference proteome</keyword>
<dbReference type="SUPFAM" id="SSF46785">
    <property type="entry name" value="Winged helix' DNA-binding domain"/>
    <property type="match status" value="1"/>
</dbReference>
<accession>A0ABT0INY2</accession>
<evidence type="ECO:0000313" key="6">
    <source>
        <dbReference type="Proteomes" id="UP001202827"/>
    </source>
</evidence>
<dbReference type="Pfam" id="PF00392">
    <property type="entry name" value="GntR"/>
    <property type="match status" value="1"/>
</dbReference>
<dbReference type="RefSeq" id="WP_248682299.1">
    <property type="nucleotide sequence ID" value="NZ_JALPRY010000007.1"/>
</dbReference>
<keyword evidence="3" id="KW-0804">Transcription</keyword>
<dbReference type="InterPro" id="IPR036388">
    <property type="entry name" value="WH-like_DNA-bd_sf"/>
</dbReference>
<proteinExistence type="predicted"/>
<organism evidence="5 6">
    <name type="scientific">Neorhizobium turbinariae</name>
    <dbReference type="NCBI Taxonomy" id="2937795"/>
    <lineage>
        <taxon>Bacteria</taxon>
        <taxon>Pseudomonadati</taxon>
        <taxon>Pseudomonadota</taxon>
        <taxon>Alphaproteobacteria</taxon>
        <taxon>Hyphomicrobiales</taxon>
        <taxon>Rhizobiaceae</taxon>
        <taxon>Rhizobium/Agrobacterium group</taxon>
        <taxon>Neorhizobium</taxon>
    </lineage>
</organism>